<dbReference type="Pfam" id="PF05739">
    <property type="entry name" value="SNARE"/>
    <property type="match status" value="1"/>
</dbReference>
<dbReference type="GO" id="GO:0006886">
    <property type="term" value="P:intracellular protein transport"/>
    <property type="evidence" value="ECO:0007669"/>
    <property type="project" value="InterPro"/>
</dbReference>
<dbReference type="GO" id="GO:0000139">
    <property type="term" value="C:Golgi membrane"/>
    <property type="evidence" value="ECO:0007669"/>
    <property type="project" value="UniProtKB-SubCell"/>
</dbReference>
<dbReference type="Proteomes" id="UP001150569">
    <property type="component" value="Unassembled WGS sequence"/>
</dbReference>
<keyword evidence="6 11" id="KW-1133">Transmembrane helix</keyword>
<dbReference type="OrthoDB" id="10251371at2759"/>
<keyword evidence="3" id="KW-0813">Transport</keyword>
<dbReference type="PANTHER" id="PTHR19957:SF83">
    <property type="entry name" value="SYNTAXIN-16"/>
    <property type="match status" value="1"/>
</dbReference>
<evidence type="ECO:0000256" key="3">
    <source>
        <dbReference type="ARBA" id="ARBA00022448"/>
    </source>
</evidence>
<dbReference type="SMART" id="SM00397">
    <property type="entry name" value="t_SNARE"/>
    <property type="match status" value="1"/>
</dbReference>
<dbReference type="GO" id="GO:0000149">
    <property type="term" value="F:SNARE binding"/>
    <property type="evidence" value="ECO:0007669"/>
    <property type="project" value="TreeGrafter"/>
</dbReference>
<keyword evidence="7" id="KW-0333">Golgi apparatus</keyword>
<keyword evidence="4 11" id="KW-0812">Transmembrane</keyword>
<dbReference type="InterPro" id="IPR000727">
    <property type="entry name" value="T_SNARE_dom"/>
</dbReference>
<evidence type="ECO:0000256" key="6">
    <source>
        <dbReference type="ARBA" id="ARBA00022989"/>
    </source>
</evidence>
<feature type="domain" description="T-SNARE coiled-coil homology" evidence="12">
    <location>
        <begin position="235"/>
        <end position="297"/>
    </location>
</feature>
<accession>A0A9W8DL77</accession>
<dbReference type="GO" id="GO:0005484">
    <property type="term" value="F:SNAP receptor activity"/>
    <property type="evidence" value="ECO:0007669"/>
    <property type="project" value="InterPro"/>
</dbReference>
<dbReference type="PROSITE" id="PS00914">
    <property type="entry name" value="SYNTAXIN"/>
    <property type="match status" value="1"/>
</dbReference>
<dbReference type="GO" id="GO:0031201">
    <property type="term" value="C:SNARE complex"/>
    <property type="evidence" value="ECO:0007669"/>
    <property type="project" value="TreeGrafter"/>
</dbReference>
<gene>
    <name evidence="13" type="primary">tlg2_2</name>
    <name evidence="13" type="ORF">IWQ60_008669</name>
</gene>
<dbReference type="InterPro" id="IPR010989">
    <property type="entry name" value="SNARE"/>
</dbReference>
<name>A0A9W8DL77_9FUNG</name>
<dbReference type="GO" id="GO:0006906">
    <property type="term" value="P:vesicle fusion"/>
    <property type="evidence" value="ECO:0007669"/>
    <property type="project" value="TreeGrafter"/>
</dbReference>
<dbReference type="InterPro" id="IPR045242">
    <property type="entry name" value="Syntaxin"/>
</dbReference>
<evidence type="ECO:0000313" key="14">
    <source>
        <dbReference type="Proteomes" id="UP001150569"/>
    </source>
</evidence>
<evidence type="ECO:0000313" key="13">
    <source>
        <dbReference type="EMBL" id="KAJ1914808.1"/>
    </source>
</evidence>
<evidence type="ECO:0000256" key="5">
    <source>
        <dbReference type="ARBA" id="ARBA00022927"/>
    </source>
</evidence>
<evidence type="ECO:0000256" key="9">
    <source>
        <dbReference type="ARBA" id="ARBA00023136"/>
    </source>
</evidence>
<comment type="caution">
    <text evidence="13">The sequence shown here is derived from an EMBL/GenBank/DDBJ whole genome shotgun (WGS) entry which is preliminary data.</text>
</comment>
<evidence type="ECO:0000256" key="10">
    <source>
        <dbReference type="SAM" id="MobiDB-lite"/>
    </source>
</evidence>
<dbReference type="Gene3D" id="1.20.58.70">
    <property type="match status" value="1"/>
</dbReference>
<dbReference type="PROSITE" id="PS50192">
    <property type="entry name" value="T_SNARE"/>
    <property type="match status" value="1"/>
</dbReference>
<dbReference type="GO" id="GO:0048278">
    <property type="term" value="P:vesicle docking"/>
    <property type="evidence" value="ECO:0007669"/>
    <property type="project" value="TreeGrafter"/>
</dbReference>
<dbReference type="AlphaFoldDB" id="A0A9W8DL77"/>
<feature type="region of interest" description="Disordered" evidence="10">
    <location>
        <begin position="18"/>
        <end position="66"/>
    </location>
</feature>
<evidence type="ECO:0000256" key="1">
    <source>
        <dbReference type="ARBA" id="ARBA00004409"/>
    </source>
</evidence>
<feature type="transmembrane region" description="Helical" evidence="11">
    <location>
        <begin position="309"/>
        <end position="326"/>
    </location>
</feature>
<evidence type="ECO:0000256" key="8">
    <source>
        <dbReference type="ARBA" id="ARBA00023054"/>
    </source>
</evidence>
<keyword evidence="14" id="KW-1185">Reference proteome</keyword>
<reference evidence="13" key="1">
    <citation type="submission" date="2022-07" db="EMBL/GenBank/DDBJ databases">
        <title>Phylogenomic reconstructions and comparative analyses of Kickxellomycotina fungi.</title>
        <authorList>
            <person name="Reynolds N.K."/>
            <person name="Stajich J.E."/>
            <person name="Barry K."/>
            <person name="Grigoriev I.V."/>
            <person name="Crous P."/>
            <person name="Smith M.E."/>
        </authorList>
    </citation>
    <scope>NUCLEOTIDE SEQUENCE</scope>
    <source>
        <strain evidence="13">RSA 861</strain>
    </source>
</reference>
<keyword evidence="8" id="KW-0175">Coiled coil</keyword>
<evidence type="ECO:0000256" key="7">
    <source>
        <dbReference type="ARBA" id="ARBA00023034"/>
    </source>
</evidence>
<dbReference type="EMBL" id="JANBPT010000665">
    <property type="protein sequence ID" value="KAJ1914808.1"/>
    <property type="molecule type" value="Genomic_DNA"/>
</dbReference>
<sequence>MATRNRTFLFVQYRNSFGHTHRRHRARSQRPPGGGTRGRSGTASSISSEREGLIRDGSSFSPSVGGMGPLDTGDVIIEMAVLPPKWVDLVDEINEKFGQIRNDMKYLASLHKKHLLPGFDDRREEEEAIEDMTDSITKKFRECQELVKHIVSAESDGQDAAVGRNIRTSMASKLQTLSTDFRKSQSIYLDKMRSLRSRNQNLFSVDASSTVDASQERSFNFDLTDEQIATMKDNDTTITEREREIEEIAKSISTVAEIFKEMQTMVIDQGTLLDRIDYNVEQVVVHVVKANEELDEGNRIQKKGTSQKFVIILLVIIAILIVTLILKHVRRK</sequence>
<evidence type="ECO:0000256" key="4">
    <source>
        <dbReference type="ARBA" id="ARBA00022692"/>
    </source>
</evidence>
<dbReference type="PANTHER" id="PTHR19957">
    <property type="entry name" value="SYNTAXIN"/>
    <property type="match status" value="1"/>
</dbReference>
<evidence type="ECO:0000256" key="11">
    <source>
        <dbReference type="SAM" id="Phobius"/>
    </source>
</evidence>
<comment type="similarity">
    <text evidence="2">Belongs to the syntaxin family.</text>
</comment>
<organism evidence="13 14">
    <name type="scientific">Tieghemiomyces parasiticus</name>
    <dbReference type="NCBI Taxonomy" id="78921"/>
    <lineage>
        <taxon>Eukaryota</taxon>
        <taxon>Fungi</taxon>
        <taxon>Fungi incertae sedis</taxon>
        <taxon>Zoopagomycota</taxon>
        <taxon>Kickxellomycotina</taxon>
        <taxon>Dimargaritomycetes</taxon>
        <taxon>Dimargaritales</taxon>
        <taxon>Dimargaritaceae</taxon>
        <taxon>Tieghemiomyces</taxon>
    </lineage>
</organism>
<evidence type="ECO:0000256" key="2">
    <source>
        <dbReference type="ARBA" id="ARBA00009063"/>
    </source>
</evidence>
<comment type="subcellular location">
    <subcellularLocation>
        <location evidence="1">Golgi apparatus membrane</location>
        <topology evidence="1">Single-pass type IV membrane protein</topology>
    </subcellularLocation>
</comment>
<proteinExistence type="inferred from homology"/>
<evidence type="ECO:0000259" key="12">
    <source>
        <dbReference type="PROSITE" id="PS50192"/>
    </source>
</evidence>
<dbReference type="InterPro" id="IPR006012">
    <property type="entry name" value="Syntaxin/epimorphin_CS"/>
</dbReference>
<dbReference type="SUPFAM" id="SSF47661">
    <property type="entry name" value="t-snare proteins"/>
    <property type="match status" value="1"/>
</dbReference>
<feature type="compositionally biased region" description="Basic residues" evidence="10">
    <location>
        <begin position="19"/>
        <end position="28"/>
    </location>
</feature>
<dbReference type="CDD" id="cd15845">
    <property type="entry name" value="SNARE_syntaxin16"/>
    <property type="match status" value="1"/>
</dbReference>
<keyword evidence="5" id="KW-0653">Protein transport</keyword>
<protein>
    <submittedName>
        <fullName evidence="13">Integral membrane protein SED5</fullName>
    </submittedName>
</protein>
<keyword evidence="9 11" id="KW-0472">Membrane</keyword>